<accession>A0A0E4FZJ7</accession>
<proteinExistence type="predicted"/>
<dbReference type="AlphaFoldDB" id="A0A0E4FZJ7"/>
<evidence type="ECO:0000313" key="2">
    <source>
        <dbReference type="EMBL" id="BAR61834.1"/>
    </source>
</evidence>
<gene>
    <name evidence="2" type="ORF">NK6_8686</name>
</gene>
<evidence type="ECO:0000313" key="3">
    <source>
        <dbReference type="Proteomes" id="UP000063308"/>
    </source>
</evidence>
<feature type="region of interest" description="Disordered" evidence="1">
    <location>
        <begin position="45"/>
        <end position="69"/>
    </location>
</feature>
<name>A0A0E4FZJ7_9BRAD</name>
<reference evidence="2 3" key="1">
    <citation type="submission" date="2014-11" db="EMBL/GenBank/DDBJ databases">
        <title>Symbiosis island explosion on the genome of extra-slow-growing strains of soybean bradyrhizobia with massive insertion sequences.</title>
        <authorList>
            <person name="Iida T."/>
            <person name="Minamisawa K."/>
        </authorList>
    </citation>
    <scope>NUCLEOTIDE SEQUENCE [LARGE SCALE GENOMIC DNA]</scope>
    <source>
        <strain evidence="2 3">NK6</strain>
    </source>
</reference>
<organism evidence="2 3">
    <name type="scientific">Bradyrhizobium diazoefficiens</name>
    <dbReference type="NCBI Taxonomy" id="1355477"/>
    <lineage>
        <taxon>Bacteria</taxon>
        <taxon>Pseudomonadati</taxon>
        <taxon>Pseudomonadota</taxon>
        <taxon>Alphaproteobacteria</taxon>
        <taxon>Hyphomicrobiales</taxon>
        <taxon>Nitrobacteraceae</taxon>
        <taxon>Bradyrhizobium</taxon>
    </lineage>
</organism>
<sequence length="181" mass="20453">MAVAHIQQSSLVRLDRLELGHRFLLVPFGSLSLCRNSGLWQAGSIGRTNLARPPDRDGADEPTEKPARPMLGFIRSSSHELEEEIRDRLPDCPVRFHGHGLLRSPQQGRSLWSCHRDGGCMARHSVRHFGRSRRRDGSRWLAQRELGRPSAPENRGFDLFGAEQRRTNLMRPAAEFLAVCA</sequence>
<feature type="compositionally biased region" description="Basic and acidic residues" evidence="1">
    <location>
        <begin position="53"/>
        <end position="67"/>
    </location>
</feature>
<evidence type="ECO:0000256" key="1">
    <source>
        <dbReference type="SAM" id="MobiDB-lite"/>
    </source>
</evidence>
<protein>
    <submittedName>
        <fullName evidence="2">Uncharacterized protein</fullName>
    </submittedName>
</protein>
<dbReference type="EMBL" id="AP014685">
    <property type="protein sequence ID" value="BAR61834.1"/>
    <property type="molecule type" value="Genomic_DNA"/>
</dbReference>
<dbReference type="Proteomes" id="UP000063308">
    <property type="component" value="Chromosome"/>
</dbReference>